<evidence type="ECO:0000313" key="3">
    <source>
        <dbReference type="EMBL" id="RLN20787.1"/>
    </source>
</evidence>
<comment type="caution">
    <text evidence="3">The sequence shown here is derived from an EMBL/GenBank/DDBJ whole genome shotgun (WGS) entry which is preliminary data.</text>
</comment>
<dbReference type="EMBL" id="MAYM02001326">
    <property type="protein sequence ID" value="RLN20787.1"/>
    <property type="molecule type" value="Genomic_DNA"/>
</dbReference>
<dbReference type="EMBL" id="MBDN02000101">
    <property type="protein sequence ID" value="RLN80688.1"/>
    <property type="molecule type" value="Genomic_DNA"/>
</dbReference>
<dbReference type="Proteomes" id="UP000285883">
    <property type="component" value="Unassembled WGS sequence"/>
</dbReference>
<organism evidence="3 6">
    <name type="scientific">Phytophthora kernoviae</name>
    <dbReference type="NCBI Taxonomy" id="325452"/>
    <lineage>
        <taxon>Eukaryota</taxon>
        <taxon>Sar</taxon>
        <taxon>Stramenopiles</taxon>
        <taxon>Oomycota</taxon>
        <taxon>Peronosporomycetes</taxon>
        <taxon>Peronosporales</taxon>
        <taxon>Peronosporaceae</taxon>
        <taxon>Phytophthora</taxon>
    </lineage>
</organism>
<evidence type="ECO:0008006" key="7">
    <source>
        <dbReference type="Google" id="ProtNLM"/>
    </source>
</evidence>
<reference evidence="1" key="3">
    <citation type="submission" date="2020-06" db="EMBL/GenBank/DDBJ databases">
        <authorList>
            <person name="Studholme D.J."/>
        </authorList>
    </citation>
    <scope>NUCLEOTIDE SEQUENCE</scope>
    <source>
        <strain evidence="1">NZFS 2646</strain>
        <strain evidence="2">NZFS 3630</strain>
    </source>
</reference>
<reference evidence="1" key="1">
    <citation type="journal article" date="2015" name="Genom Data">
        <title>Genome sequences of six Phytophthora species associated with forests in New Zealand.</title>
        <authorList>
            <person name="Studholme D.J."/>
            <person name="McDougal R.L."/>
            <person name="Sambles C."/>
            <person name="Hansen E."/>
            <person name="Hardy G."/>
            <person name="Grant M."/>
            <person name="Ganley R.J."/>
            <person name="Williams N.M."/>
        </authorList>
    </citation>
    <scope>NUCLEOTIDE SEQUENCE</scope>
    <source>
        <strain evidence="1">NZFS 2646</strain>
        <strain evidence="2">NZFS 3630</strain>
    </source>
</reference>
<gene>
    <name evidence="3" type="ORF">BBI17_004421</name>
    <name evidence="4" type="ORF">BBO99_00004315</name>
    <name evidence="1" type="ORF">JM16_004509</name>
    <name evidence="2" type="ORF">JM18_004007</name>
</gene>
<protein>
    <recommendedName>
        <fullName evidence="7">PX domain-containing protein</fullName>
    </recommendedName>
</protein>
<dbReference type="EMBL" id="JPWV03000094">
    <property type="protein sequence ID" value="KAG2525364.1"/>
    <property type="molecule type" value="Genomic_DNA"/>
</dbReference>
<accession>A0A3R7H4Y6</accession>
<dbReference type="Proteomes" id="UP000792063">
    <property type="component" value="Unassembled WGS sequence"/>
</dbReference>
<evidence type="ECO:0000313" key="1">
    <source>
        <dbReference type="EMBL" id="KAG2525364.1"/>
    </source>
</evidence>
<evidence type="ECO:0000313" key="6">
    <source>
        <dbReference type="Proteomes" id="UP000285883"/>
    </source>
</evidence>
<evidence type="ECO:0000313" key="2">
    <source>
        <dbReference type="EMBL" id="KAG2527101.1"/>
    </source>
</evidence>
<evidence type="ECO:0000313" key="5">
    <source>
        <dbReference type="Proteomes" id="UP000285624"/>
    </source>
</evidence>
<evidence type="ECO:0000313" key="4">
    <source>
        <dbReference type="EMBL" id="RLN80688.1"/>
    </source>
</evidence>
<dbReference type="Proteomes" id="UP000785171">
    <property type="component" value="Unassembled WGS sequence"/>
</dbReference>
<name>A0A3R7H4Y6_9STRA</name>
<dbReference type="Proteomes" id="UP000285624">
    <property type="component" value="Unassembled WGS sequence"/>
</dbReference>
<proteinExistence type="predicted"/>
<reference evidence="5 6" key="2">
    <citation type="submission" date="2018-07" db="EMBL/GenBank/DDBJ databases">
        <title>Genome sequencing of oomycete isolates from Chile give support for New Zealand origin for Phytophthora kernoviae and make available the first Nothophytophthora sp. genome.</title>
        <authorList>
            <person name="Studholme D.J."/>
            <person name="Sanfuentes E."/>
            <person name="Panda P."/>
            <person name="Hill R."/>
            <person name="Sambles C."/>
            <person name="Grant M."/>
            <person name="Williams N.M."/>
            <person name="Mcdougal R.L."/>
        </authorList>
    </citation>
    <scope>NUCLEOTIDE SEQUENCE [LARGE SCALE GENOMIC DNA]</scope>
    <source>
        <strain evidence="3">Chile2</strain>
        <strain evidence="4">Chile4</strain>
    </source>
</reference>
<dbReference type="AlphaFoldDB" id="A0A3R7H4Y6"/>
<sequence length="416" mass="47731">MLEKIDRIEITNFAEIGGVVYYFLDVYLKHHTNRIPTNKRLEASRSDRPDYTIQKRFSDFANLRYQVWSYAQRSHDGGSACRYCSKNMDFLVTSFSQPRLFIKLFVKSKKTRSRLLAKGINKYIELAIGKKAEPRQRYYTCDGYMMIPALVERFLRDEDSAALINSAAFVRLAILCHIVCDAEASETRPASPPGKPGERTLLVPDLQPLRMWPCRYAKAADSLGFLKTIDHLEVHETIKTKGKLFYVVAVYLKNPEIRIPTGRTSATRSSYSHKSSVELLGYRESITEPLQTQPAAADLNEPDYLVEKEFSEFIKLRYNIWVHAQQPRPSSGCIYCDDITSYVGSSSKRPSSLMEKIWATKSRRKELMEVYLNRMVALAIGRGGDGQRSPHCHGFDHIPYRLVRFLKKAGEINRLC</sequence>
<dbReference type="EMBL" id="JPWU03000087">
    <property type="protein sequence ID" value="KAG2527101.1"/>
    <property type="molecule type" value="Genomic_DNA"/>
</dbReference>
<keyword evidence="5" id="KW-1185">Reference proteome</keyword>